<organism evidence="3 4">
    <name type="scientific">Morella rubra</name>
    <name type="common">Chinese bayberry</name>
    <dbReference type="NCBI Taxonomy" id="262757"/>
    <lineage>
        <taxon>Eukaryota</taxon>
        <taxon>Viridiplantae</taxon>
        <taxon>Streptophyta</taxon>
        <taxon>Embryophyta</taxon>
        <taxon>Tracheophyta</taxon>
        <taxon>Spermatophyta</taxon>
        <taxon>Magnoliopsida</taxon>
        <taxon>eudicotyledons</taxon>
        <taxon>Gunneridae</taxon>
        <taxon>Pentapetalae</taxon>
        <taxon>rosids</taxon>
        <taxon>fabids</taxon>
        <taxon>Fagales</taxon>
        <taxon>Myricaceae</taxon>
        <taxon>Morella</taxon>
    </lineage>
</organism>
<dbReference type="OrthoDB" id="1920894at2759"/>
<dbReference type="EMBL" id="RXIC02000026">
    <property type="protein sequence ID" value="KAB1202358.1"/>
    <property type="molecule type" value="Genomic_DNA"/>
</dbReference>
<dbReference type="SMART" id="SM00767">
    <property type="entry name" value="DCD"/>
    <property type="match status" value="1"/>
</dbReference>
<dbReference type="Proteomes" id="UP000516437">
    <property type="component" value="Chromosome 8"/>
</dbReference>
<feature type="compositionally biased region" description="Basic and acidic residues" evidence="1">
    <location>
        <begin position="1"/>
        <end position="10"/>
    </location>
</feature>
<dbReference type="PROSITE" id="PS51222">
    <property type="entry name" value="DCD"/>
    <property type="match status" value="1"/>
</dbReference>
<feature type="region of interest" description="Disordered" evidence="1">
    <location>
        <begin position="1"/>
        <end position="167"/>
    </location>
</feature>
<dbReference type="PANTHER" id="PTHR46444">
    <property type="entry name" value="DCD (DEVELOPMENT AND CELL DEATH) DOMAIN PROTEIN-RELATED"/>
    <property type="match status" value="1"/>
</dbReference>
<protein>
    <submittedName>
        <fullName evidence="3">B2 protein</fullName>
    </submittedName>
</protein>
<evidence type="ECO:0000259" key="2">
    <source>
        <dbReference type="PROSITE" id="PS51222"/>
    </source>
</evidence>
<name>A0A6A1URD1_9ROSI</name>
<feature type="compositionally biased region" description="Basic and acidic residues" evidence="1">
    <location>
        <begin position="150"/>
        <end position="167"/>
    </location>
</feature>
<comment type="caution">
    <text evidence="3">The sequence shown here is derived from an EMBL/GenBank/DDBJ whole genome shotgun (WGS) entry which is preliminary data.</text>
</comment>
<feature type="domain" description="DCD" evidence="2">
    <location>
        <begin position="170"/>
        <end position="297"/>
    </location>
</feature>
<evidence type="ECO:0000256" key="1">
    <source>
        <dbReference type="SAM" id="MobiDB-lite"/>
    </source>
</evidence>
<dbReference type="InterPro" id="IPR013989">
    <property type="entry name" value="Dev_and_cell_death_domain"/>
</dbReference>
<dbReference type="Pfam" id="PF10539">
    <property type="entry name" value="Dev_Cell_Death"/>
    <property type="match status" value="1"/>
</dbReference>
<feature type="compositionally biased region" description="Basic and acidic residues" evidence="1">
    <location>
        <begin position="117"/>
        <end position="141"/>
    </location>
</feature>
<feature type="compositionally biased region" description="Basic and acidic residues" evidence="1">
    <location>
        <begin position="22"/>
        <end position="35"/>
    </location>
</feature>
<dbReference type="AlphaFoldDB" id="A0A6A1URD1"/>
<feature type="compositionally biased region" description="Basic residues" evidence="1">
    <location>
        <begin position="61"/>
        <end position="73"/>
    </location>
</feature>
<gene>
    <name evidence="3" type="ORF">CJ030_MR8G004619</name>
</gene>
<evidence type="ECO:0000313" key="3">
    <source>
        <dbReference type="EMBL" id="KAB1202358.1"/>
    </source>
</evidence>
<feature type="compositionally biased region" description="Basic residues" evidence="1">
    <location>
        <begin position="96"/>
        <end position="107"/>
    </location>
</feature>
<dbReference type="PANTHER" id="PTHR46444:SF3">
    <property type="entry name" value="DCD (DEVELOPMENT AND CELL DEATH) DOMAIN PROTEIN"/>
    <property type="match status" value="1"/>
</dbReference>
<keyword evidence="4" id="KW-1185">Reference proteome</keyword>
<proteinExistence type="predicted"/>
<accession>A0A6A1URD1</accession>
<reference evidence="3 4" key="1">
    <citation type="journal article" date="2019" name="Plant Biotechnol. J.">
        <title>The red bayberry genome and genetic basis of sex determination.</title>
        <authorList>
            <person name="Jia H.M."/>
            <person name="Jia H.J."/>
            <person name="Cai Q.L."/>
            <person name="Wang Y."/>
            <person name="Zhao H.B."/>
            <person name="Yang W.F."/>
            <person name="Wang G.Y."/>
            <person name="Li Y.H."/>
            <person name="Zhan D.L."/>
            <person name="Shen Y.T."/>
            <person name="Niu Q.F."/>
            <person name="Chang L."/>
            <person name="Qiu J."/>
            <person name="Zhao L."/>
            <person name="Xie H.B."/>
            <person name="Fu W.Y."/>
            <person name="Jin J."/>
            <person name="Li X.W."/>
            <person name="Jiao Y."/>
            <person name="Zhou C.C."/>
            <person name="Tu T."/>
            <person name="Chai C.Y."/>
            <person name="Gao J.L."/>
            <person name="Fan L.J."/>
            <person name="van de Weg E."/>
            <person name="Wang J.Y."/>
            <person name="Gao Z.S."/>
        </authorList>
    </citation>
    <scope>NUCLEOTIDE SEQUENCE [LARGE SCALE GENOMIC DNA]</scope>
    <source>
        <tissue evidence="3">Leaves</tissue>
    </source>
</reference>
<sequence length="617" mass="69573">MEQEKNKEAETPGETSAQVDPNMKEREDNKKKSDTPVEACTKPHSYNKEAEASTGAESSRKKTPKSLKAKSKIGNKSCGSNSLNVRKDKGGPQAHWKQRKKNKHVFKVNKESSSNEEVGRLKSTEKGKEKNIVSPKHDNKSHQPKKKSQQNKEKSDDGIEKSHHDERKEEKLGGLIFMCNAKTKPDCFCYRVMGMTTSKKDIVMTVKPGLKLFLYDFDLKLLYGIYKASSSGGMKLEPRAFGGAFPVQVRFSIQKDCLPLPEAVFKKAIKENYNEKNKFKTELTVKQTRKLENLFRPAEAQSTVLPVCSQPVTRVGDREVYERPKGTWPHYPKVTLASYPYTNADSGSYHLLSRERNHQRIPSRNVTTIPREDIPREFYLSEKDYRAYGLQGERSNLVTPSHITPTLETYQRDYGKEHLLRQPGHIYMGTFSAQRETVPADPLYLKEYQSYGLGGRYELPSTVRTATATSATALVSYLKDPYYASNYGASSVEPYVPTLRREEAPSGSYSVGGTHSIETAHLARTENYQGGSLYSTIAANAFYNQTQRYQAVQPEGAPIQTQHYLPVQPKASPIQTQHYQAVLPPNQTQHYLPVQPEAAPVPVSSRYSFAGLSFPYQ</sequence>
<evidence type="ECO:0000313" key="4">
    <source>
        <dbReference type="Proteomes" id="UP000516437"/>
    </source>
</evidence>